<feature type="region of interest" description="Disordered" evidence="2">
    <location>
        <begin position="252"/>
        <end position="276"/>
    </location>
</feature>
<dbReference type="InterPro" id="IPR039329">
    <property type="entry name" value="SIAE"/>
</dbReference>
<feature type="domain" description="Sialate O-acetylesterase" evidence="4">
    <location>
        <begin position="108"/>
        <end position="208"/>
    </location>
</feature>
<evidence type="ECO:0000256" key="3">
    <source>
        <dbReference type="SAM" id="SignalP"/>
    </source>
</evidence>
<dbReference type="PANTHER" id="PTHR22901">
    <property type="entry name" value="SIALATE O-ACETYLESTERASE"/>
    <property type="match status" value="1"/>
</dbReference>
<reference evidence="5 6" key="1">
    <citation type="journal article" date="2016" name="Front. Microbiol.">
        <title>Fuerstia marisgermanicae gen. nov., sp. nov., an Unusual Member of the Phylum Planctomycetes from the German Wadden Sea.</title>
        <authorList>
            <person name="Kohn T."/>
            <person name="Heuer A."/>
            <person name="Jogler M."/>
            <person name="Vollmers J."/>
            <person name="Boedeker C."/>
            <person name="Bunk B."/>
            <person name="Rast P."/>
            <person name="Borchert D."/>
            <person name="Glockner I."/>
            <person name="Freese H.M."/>
            <person name="Klenk H.P."/>
            <person name="Overmann J."/>
            <person name="Kaster A.K."/>
            <person name="Rohde M."/>
            <person name="Wiegand S."/>
            <person name="Jogler C."/>
        </authorList>
    </citation>
    <scope>NUCLEOTIDE SEQUENCE [LARGE SCALE GENOMIC DNA]</scope>
    <source>
        <strain evidence="5 6">NH11</strain>
    </source>
</reference>
<dbReference type="OrthoDB" id="9795554at2"/>
<dbReference type="KEGG" id="fmr:Fuma_04723"/>
<dbReference type="SUPFAM" id="SSF52266">
    <property type="entry name" value="SGNH hydrolase"/>
    <property type="match status" value="1"/>
</dbReference>
<dbReference type="RefSeq" id="WP_083732271.1">
    <property type="nucleotide sequence ID" value="NZ_CP017641.1"/>
</dbReference>
<evidence type="ECO:0000313" key="5">
    <source>
        <dbReference type="EMBL" id="APZ95071.1"/>
    </source>
</evidence>
<dbReference type="Gene3D" id="3.40.50.1110">
    <property type="entry name" value="SGNH hydrolase"/>
    <property type="match status" value="1"/>
</dbReference>
<dbReference type="GO" id="GO:0001681">
    <property type="term" value="F:sialate O-acetylesterase activity"/>
    <property type="evidence" value="ECO:0007669"/>
    <property type="project" value="InterPro"/>
</dbReference>
<keyword evidence="3" id="KW-0732">Signal</keyword>
<evidence type="ECO:0000256" key="1">
    <source>
        <dbReference type="ARBA" id="ARBA00022801"/>
    </source>
</evidence>
<feature type="domain" description="Sialate O-acetylesterase" evidence="4">
    <location>
        <begin position="294"/>
        <end position="403"/>
    </location>
</feature>
<gene>
    <name evidence="5" type="ORF">Fuma_04723</name>
</gene>
<proteinExistence type="predicted"/>
<evidence type="ECO:0000313" key="6">
    <source>
        <dbReference type="Proteomes" id="UP000187735"/>
    </source>
</evidence>
<keyword evidence="6" id="KW-1185">Reference proteome</keyword>
<sequence precursor="true">MNIMRNCCLISLAVLSGLSNVANAELKLPSLFSDAMVLHRNKPVRVWGWATSGADISVSIADQRHKATANADGRWQLNLKPLPAGGPHQLTVAGDGGEITVKDLLIGEVWLCSGQSNMAMTVNRAKNFDAEAKAADYPQIRMFKVTSGHAREPQQHANGSWAVCSPDTVGSFSATAYFFGRRVHKELNVPIGLINSSVGGTSVESWTSMPAQSAVSAIKPRLDAWKESDTAYDEEAAKARYEKSLAAWTQKAKAARADGKKAPRKPQLAGRPRDDRNYPANLFNGKINPLVGFTIKGAIWYQGENSSGRGFSHLYGDQLPTLITDWRTRWGQGDFPFAWVQLPNFRSPQTEPSQTDGWVQVQEGMLKTLSLPNTGMAVTIDVGEAKDIHPKDKQSVGQRLAQWALASVYEKDMLPMGPIYRTSKVDGNKVIIEFDHSDGLRAKGDKVEGFAIAGPDKKFVWADAKIDGDKVIVSSDKVTEPASVRYAWAANPVFSLYNAANIPASPFRTDDWPEQSR</sequence>
<dbReference type="EMBL" id="CP017641">
    <property type="protein sequence ID" value="APZ95071.1"/>
    <property type="molecule type" value="Genomic_DNA"/>
</dbReference>
<name>A0A1P8WLZ4_9PLAN</name>
<dbReference type="PANTHER" id="PTHR22901:SF0">
    <property type="entry name" value="SIALATE O-ACETYLESTERASE"/>
    <property type="match status" value="1"/>
</dbReference>
<accession>A0A1P8WLZ4</accession>
<feature type="signal peptide" evidence="3">
    <location>
        <begin position="1"/>
        <end position="24"/>
    </location>
</feature>
<evidence type="ECO:0000256" key="2">
    <source>
        <dbReference type="SAM" id="MobiDB-lite"/>
    </source>
</evidence>
<feature type="chain" id="PRO_5013383625" description="Sialate O-acetylesterase domain-containing protein" evidence="3">
    <location>
        <begin position="25"/>
        <end position="517"/>
    </location>
</feature>
<dbReference type="InterPro" id="IPR005181">
    <property type="entry name" value="SASA"/>
</dbReference>
<dbReference type="STRING" id="1891926.Fuma_04723"/>
<dbReference type="Proteomes" id="UP000187735">
    <property type="component" value="Chromosome"/>
</dbReference>
<dbReference type="Pfam" id="PF03629">
    <property type="entry name" value="SASA"/>
    <property type="match status" value="2"/>
</dbReference>
<dbReference type="InterPro" id="IPR036514">
    <property type="entry name" value="SGNH_hydro_sf"/>
</dbReference>
<dbReference type="GO" id="GO:0005975">
    <property type="term" value="P:carbohydrate metabolic process"/>
    <property type="evidence" value="ECO:0007669"/>
    <property type="project" value="TreeGrafter"/>
</dbReference>
<protein>
    <recommendedName>
        <fullName evidence="4">Sialate O-acetylesterase domain-containing protein</fullName>
    </recommendedName>
</protein>
<keyword evidence="1" id="KW-0378">Hydrolase</keyword>
<organism evidence="5 6">
    <name type="scientific">Fuerstiella marisgermanici</name>
    <dbReference type="NCBI Taxonomy" id="1891926"/>
    <lineage>
        <taxon>Bacteria</taxon>
        <taxon>Pseudomonadati</taxon>
        <taxon>Planctomycetota</taxon>
        <taxon>Planctomycetia</taxon>
        <taxon>Planctomycetales</taxon>
        <taxon>Planctomycetaceae</taxon>
        <taxon>Fuerstiella</taxon>
    </lineage>
</organism>
<dbReference type="AlphaFoldDB" id="A0A1P8WLZ4"/>
<evidence type="ECO:0000259" key="4">
    <source>
        <dbReference type="Pfam" id="PF03629"/>
    </source>
</evidence>